<sequence>MNASPKHLIPFALLALSAAAAQATTPTHLYELNNSYADSLGGPALTSFGGTLGASSYSFAANQGLAVDNAVAQDVYTIDTSFVFDSTGGYRRIVDFKAGASDTGLYNLSSALNFYNGWSGPNGAFADGQQVRVTLSRDAAGTFSGYVNGVLQLSFNDAGGLAKFSTANSTARFFIDDNAVGGEASAGSVDYIAIYSTALSAQEIATLAPAVPEPESYALMLAGLAGVLAMARRRKRG</sequence>
<dbReference type="AlphaFoldDB" id="A0A4R6QK08"/>
<evidence type="ECO:0000313" key="3">
    <source>
        <dbReference type="EMBL" id="TDP63366.1"/>
    </source>
</evidence>
<dbReference type="Pfam" id="PF07589">
    <property type="entry name" value="PEP-CTERM"/>
    <property type="match status" value="1"/>
</dbReference>
<keyword evidence="4" id="KW-1185">Reference proteome</keyword>
<feature type="signal peptide" evidence="1">
    <location>
        <begin position="1"/>
        <end position="23"/>
    </location>
</feature>
<protein>
    <submittedName>
        <fullName evidence="3">Putative secreted protein with PEP-CTERM sorting signal</fullName>
    </submittedName>
</protein>
<dbReference type="InterPro" id="IPR013424">
    <property type="entry name" value="Ice-binding_C"/>
</dbReference>
<evidence type="ECO:0000313" key="4">
    <source>
        <dbReference type="Proteomes" id="UP000295361"/>
    </source>
</evidence>
<name>A0A4R6QK08_9BURK</name>
<dbReference type="NCBIfam" id="TIGR02595">
    <property type="entry name" value="PEP_CTERM"/>
    <property type="match status" value="1"/>
</dbReference>
<dbReference type="OrthoDB" id="8758768at2"/>
<dbReference type="InterPro" id="IPR013320">
    <property type="entry name" value="ConA-like_dom_sf"/>
</dbReference>
<comment type="caution">
    <text evidence="3">The sequence shown here is derived from an EMBL/GenBank/DDBJ whole genome shotgun (WGS) entry which is preliminary data.</text>
</comment>
<dbReference type="Proteomes" id="UP000295361">
    <property type="component" value="Unassembled WGS sequence"/>
</dbReference>
<organism evidence="3 4">
    <name type="scientific">Roseateles toxinivorans</name>
    <dbReference type="NCBI Taxonomy" id="270368"/>
    <lineage>
        <taxon>Bacteria</taxon>
        <taxon>Pseudomonadati</taxon>
        <taxon>Pseudomonadota</taxon>
        <taxon>Betaproteobacteria</taxon>
        <taxon>Burkholderiales</taxon>
        <taxon>Sphaerotilaceae</taxon>
        <taxon>Roseateles</taxon>
    </lineage>
</organism>
<evidence type="ECO:0000256" key="1">
    <source>
        <dbReference type="SAM" id="SignalP"/>
    </source>
</evidence>
<keyword evidence="1" id="KW-0732">Signal</keyword>
<feature type="chain" id="PRO_5020512219" evidence="1">
    <location>
        <begin position="24"/>
        <end position="237"/>
    </location>
</feature>
<dbReference type="EMBL" id="SNXS01000005">
    <property type="protein sequence ID" value="TDP63366.1"/>
    <property type="molecule type" value="Genomic_DNA"/>
</dbReference>
<dbReference type="RefSeq" id="WP_133702534.1">
    <property type="nucleotide sequence ID" value="NZ_SNXS01000005.1"/>
</dbReference>
<evidence type="ECO:0000259" key="2">
    <source>
        <dbReference type="Pfam" id="PF07589"/>
    </source>
</evidence>
<proteinExistence type="predicted"/>
<dbReference type="SUPFAM" id="SSF49899">
    <property type="entry name" value="Concanavalin A-like lectins/glucanases"/>
    <property type="match status" value="1"/>
</dbReference>
<gene>
    <name evidence="3" type="ORF">DES47_105371</name>
</gene>
<dbReference type="InParanoid" id="A0A4R6QK08"/>
<reference evidence="3 4" key="1">
    <citation type="submission" date="2019-03" db="EMBL/GenBank/DDBJ databases">
        <title>Genomic Encyclopedia of Type Strains, Phase IV (KMG-IV): sequencing the most valuable type-strain genomes for metagenomic binning, comparative biology and taxonomic classification.</title>
        <authorList>
            <person name="Goeker M."/>
        </authorList>
    </citation>
    <scope>NUCLEOTIDE SEQUENCE [LARGE SCALE GENOMIC DNA]</scope>
    <source>
        <strain evidence="3 4">DSM 16998</strain>
    </source>
</reference>
<dbReference type="Pfam" id="PF13385">
    <property type="entry name" value="Laminin_G_3"/>
    <property type="match status" value="1"/>
</dbReference>
<accession>A0A4R6QK08</accession>
<dbReference type="Gene3D" id="2.60.120.200">
    <property type="match status" value="1"/>
</dbReference>
<feature type="domain" description="Ice-binding protein C-terminal" evidence="2">
    <location>
        <begin position="210"/>
        <end position="235"/>
    </location>
</feature>